<evidence type="ECO:0000313" key="3">
    <source>
        <dbReference type="Proteomes" id="UP001217417"/>
    </source>
</evidence>
<feature type="compositionally biased region" description="Gly residues" evidence="1">
    <location>
        <begin position="8"/>
        <end position="17"/>
    </location>
</feature>
<evidence type="ECO:0000313" key="2">
    <source>
        <dbReference type="EMBL" id="KAJ8098525.1"/>
    </source>
</evidence>
<protein>
    <submittedName>
        <fullName evidence="2">Uncharacterized protein</fullName>
    </submittedName>
</protein>
<organism evidence="2 3">
    <name type="scientific">Lipomyces tetrasporus</name>
    <dbReference type="NCBI Taxonomy" id="54092"/>
    <lineage>
        <taxon>Eukaryota</taxon>
        <taxon>Fungi</taxon>
        <taxon>Dikarya</taxon>
        <taxon>Ascomycota</taxon>
        <taxon>Saccharomycotina</taxon>
        <taxon>Lipomycetes</taxon>
        <taxon>Lipomycetales</taxon>
        <taxon>Lipomycetaceae</taxon>
        <taxon>Lipomyces</taxon>
    </lineage>
</organism>
<evidence type="ECO:0000256" key="1">
    <source>
        <dbReference type="SAM" id="MobiDB-lite"/>
    </source>
</evidence>
<dbReference type="EMBL" id="JARPMG010000008">
    <property type="protein sequence ID" value="KAJ8098525.1"/>
    <property type="molecule type" value="Genomic_DNA"/>
</dbReference>
<reference evidence="2" key="1">
    <citation type="submission" date="2023-03" db="EMBL/GenBank/DDBJ databases">
        <title>Near-Complete genome sequence of Lipomyces tetrasporous NRRL Y-64009, an oleaginous yeast capable of growing on lignocellulosic hydrolysates.</title>
        <authorList>
            <consortium name="Lawrence Berkeley National Laboratory"/>
            <person name="Jagtap S.S."/>
            <person name="Liu J.-J."/>
            <person name="Walukiewicz H.E."/>
            <person name="Pangilinan J."/>
            <person name="Lipzen A."/>
            <person name="Ahrendt S."/>
            <person name="Koriabine M."/>
            <person name="Cobaugh K."/>
            <person name="Salamov A."/>
            <person name="Yoshinaga Y."/>
            <person name="Ng V."/>
            <person name="Daum C."/>
            <person name="Grigoriev I.V."/>
            <person name="Slininger P.J."/>
            <person name="Dien B.S."/>
            <person name="Jin Y.-S."/>
            <person name="Rao C.V."/>
        </authorList>
    </citation>
    <scope>NUCLEOTIDE SEQUENCE</scope>
    <source>
        <strain evidence="2">NRRL Y-64009</strain>
    </source>
</reference>
<gene>
    <name evidence="2" type="ORF">POJ06DRAFT_302458</name>
</gene>
<dbReference type="PANTHER" id="PTHR38792:SF3">
    <property type="entry name" value="BNR_ASP-BOX REPEAT DOMAIN PROTEIN (AFU_ORTHOLOGUE AFUA_7G06430)-RELATED"/>
    <property type="match status" value="1"/>
</dbReference>
<name>A0AAD7QNE8_9ASCO</name>
<dbReference type="PANTHER" id="PTHR38792">
    <property type="entry name" value="BNR/ASP-BOX REPEAT DOMAIN PROTEIN (AFU_ORTHOLOGUE AFUA_7G06430)-RELATED"/>
    <property type="match status" value="1"/>
</dbReference>
<sequence>MQLQAQHGGAGLPGIAGNGAFSSITPPTTDIQPSRSIKSTTGGARWSEYSRVQSTVNRWGLRYQPVLYALAKGFGGYPAATILISGPSVPSHSSEAYIEVYAKY</sequence>
<dbReference type="AlphaFoldDB" id="A0AAD7QNE8"/>
<dbReference type="Gene3D" id="2.120.10.10">
    <property type="match status" value="1"/>
</dbReference>
<dbReference type="GeneID" id="80885932"/>
<dbReference type="Proteomes" id="UP001217417">
    <property type="component" value="Unassembled WGS sequence"/>
</dbReference>
<feature type="region of interest" description="Disordered" evidence="1">
    <location>
        <begin position="1"/>
        <end position="43"/>
    </location>
</feature>
<dbReference type="RefSeq" id="XP_056041975.1">
    <property type="nucleotide sequence ID" value="XM_056190766.1"/>
</dbReference>
<proteinExistence type="predicted"/>
<keyword evidence="3" id="KW-1185">Reference proteome</keyword>
<comment type="caution">
    <text evidence="2">The sequence shown here is derived from an EMBL/GenBank/DDBJ whole genome shotgun (WGS) entry which is preliminary data.</text>
</comment>
<accession>A0AAD7QNE8</accession>
<feature type="compositionally biased region" description="Polar residues" evidence="1">
    <location>
        <begin position="21"/>
        <end position="42"/>
    </location>
</feature>